<dbReference type="InterPro" id="IPR001304">
    <property type="entry name" value="C-type_lectin-like"/>
</dbReference>
<keyword evidence="5 6" id="KW-0482">Metalloprotease</keyword>
<evidence type="ECO:0000256" key="6">
    <source>
        <dbReference type="PROSITE-ProRule" id="PRU01211"/>
    </source>
</evidence>
<feature type="region of interest" description="Disordered" evidence="8">
    <location>
        <begin position="27"/>
        <end position="47"/>
    </location>
</feature>
<keyword evidence="1 6" id="KW-0645">Protease</keyword>
<evidence type="ECO:0000256" key="4">
    <source>
        <dbReference type="ARBA" id="ARBA00022833"/>
    </source>
</evidence>
<dbReference type="InterPro" id="IPR034035">
    <property type="entry name" value="Astacin-like_dom"/>
</dbReference>
<comment type="cofactor">
    <cofactor evidence="6 7">
        <name>Zn(2+)</name>
        <dbReference type="ChEBI" id="CHEBI:29105"/>
    </cofactor>
    <text evidence="6 7">Binds 1 zinc ion per subunit.</text>
</comment>
<accession>A0ABP1PUD1</accession>
<dbReference type="Proteomes" id="UP001642540">
    <property type="component" value="Unassembled WGS sequence"/>
</dbReference>
<feature type="region of interest" description="Disordered" evidence="8">
    <location>
        <begin position="648"/>
        <end position="672"/>
    </location>
</feature>
<dbReference type="InterPro" id="IPR024079">
    <property type="entry name" value="MetalloPept_cat_dom_sf"/>
</dbReference>
<gene>
    <name evidence="11" type="ORF">ODALV1_LOCUS3273</name>
</gene>
<keyword evidence="3 6" id="KW-0378">Hydrolase</keyword>
<evidence type="ECO:0000256" key="1">
    <source>
        <dbReference type="ARBA" id="ARBA00022670"/>
    </source>
</evidence>
<feature type="chain" id="PRO_5045004748" description="Metalloendopeptidase" evidence="7">
    <location>
        <begin position="25"/>
        <end position="904"/>
    </location>
</feature>
<dbReference type="EC" id="3.4.24.-" evidence="7"/>
<keyword evidence="7" id="KW-0732">Signal</keyword>
<feature type="region of interest" description="Disordered" evidence="8">
    <location>
        <begin position="100"/>
        <end position="219"/>
    </location>
</feature>
<proteinExistence type="predicted"/>
<dbReference type="SMART" id="SM00235">
    <property type="entry name" value="ZnMc"/>
    <property type="match status" value="1"/>
</dbReference>
<evidence type="ECO:0000313" key="11">
    <source>
        <dbReference type="EMBL" id="CAL8075750.1"/>
    </source>
</evidence>
<dbReference type="InterPro" id="IPR016186">
    <property type="entry name" value="C-type_lectin-like/link_sf"/>
</dbReference>
<sequence>MANPILKLLVGLAVLSELDIFTQAAPLNDSVSGEQSTPFKSASTSSKTELGNLPVEISLANSNENSFVQEVHDDAYVKTLQKREHEVRVRFSETDIEAELEGDEGKIMDTKGTPLENVNAPSDDVGDPENVDAKANVAEVQTPTESEDGEKNNGVDKEDEDSEPIQIQDDTKVETSSSNPQMDMEKHQEPQQALENIEIEQGENEETNVDKPSPDGIISPAAETSIAETLSDLNLDEVPNKDENEEATAIPQLHGTATHHRPIENNESEILEGRNENNDDDDDGFVKEDESSLKDSVITSVLEAEAVTDGFDCSENRGPFRLISSGSKHFVDVARLYNFREAREVCSKYNLVVSEVEGLGDHRTMEGFMTANNYYDAKGSSGGSSFFIGLNDIKTEGVFRHANGKNLTYQNFLPSQPDDKNEMEDCVVITKENRDGPAGAADYDCNKIAHVFCMFRAETQCYNESKETMENRKLDGERGFHLLVNATERAYFVSNYQVTWKEAMKQCDAKQMKVFNMDGVVTMGFFRSILKWEKSFFRVKMPTVQYWTSGKFQKSHMNAPIIWHAKPELTESEERGVEKHNSTFSFSGLYHWSTAKKRDPGVPHGWRRDLCVSFGFDKNPEAIPYIRNTNCDLPAYFICYVEYPDVSNEDEDEPTDEDTDIPFGPGDKPFPLEPVNETEIEQIEIELENEGRFINASCDTKDEDTIKGRNGIIGERYRWTYSEGFVVYIDPSYNKQARKQINAAMDKLRKVLCIPFYLFRRNQRPYGNYVHIKNLRGCNSDIGRIGGAQEMSLADWCLRISIIMHEMIHALGYWHEQSRPDRDDYVTILWDNISQQNRYNFRKVSGSKTFGVPYNTLSIMHYAGNRYSSNGRPTIVAKNGGPVGTQGVLQQTDIDKLRKMYRCD</sequence>
<evidence type="ECO:0000259" key="9">
    <source>
        <dbReference type="PROSITE" id="PS50041"/>
    </source>
</evidence>
<feature type="compositionally biased region" description="Acidic residues" evidence="8">
    <location>
        <begin position="197"/>
        <end position="207"/>
    </location>
</feature>
<dbReference type="InterPro" id="IPR006026">
    <property type="entry name" value="Peptidase_Metallo"/>
</dbReference>
<keyword evidence="12" id="KW-1185">Reference proteome</keyword>
<name>A0ABP1PUD1_9HEXA</name>
<evidence type="ECO:0000256" key="5">
    <source>
        <dbReference type="ARBA" id="ARBA00023049"/>
    </source>
</evidence>
<feature type="region of interest" description="Disordered" evidence="8">
    <location>
        <begin position="250"/>
        <end position="291"/>
    </location>
</feature>
<dbReference type="PANTHER" id="PTHR10127:SF780">
    <property type="entry name" value="METALLOENDOPEPTIDASE"/>
    <property type="match status" value="1"/>
</dbReference>
<feature type="compositionally biased region" description="Polar residues" evidence="8">
    <location>
        <begin position="29"/>
        <end position="47"/>
    </location>
</feature>
<dbReference type="Pfam" id="PF00059">
    <property type="entry name" value="Lectin_C"/>
    <property type="match status" value="1"/>
</dbReference>
<feature type="binding site" evidence="6">
    <location>
        <position position="805"/>
    </location>
    <ligand>
        <name>Zn(2+)</name>
        <dbReference type="ChEBI" id="CHEBI:29105"/>
        <note>catalytic</note>
    </ligand>
</feature>
<dbReference type="PROSITE" id="PS51864">
    <property type="entry name" value="ASTACIN"/>
    <property type="match status" value="1"/>
</dbReference>
<evidence type="ECO:0000313" key="12">
    <source>
        <dbReference type="Proteomes" id="UP001642540"/>
    </source>
</evidence>
<dbReference type="InterPro" id="IPR001506">
    <property type="entry name" value="Peptidase_M12A"/>
</dbReference>
<feature type="compositionally biased region" description="Acidic residues" evidence="8">
    <location>
        <begin position="648"/>
        <end position="660"/>
    </location>
</feature>
<dbReference type="SUPFAM" id="SSF56436">
    <property type="entry name" value="C-type lectin-like"/>
    <property type="match status" value="2"/>
</dbReference>
<evidence type="ECO:0000256" key="2">
    <source>
        <dbReference type="ARBA" id="ARBA00022723"/>
    </source>
</evidence>
<dbReference type="EMBL" id="CAXLJM020000009">
    <property type="protein sequence ID" value="CAL8075750.1"/>
    <property type="molecule type" value="Genomic_DNA"/>
</dbReference>
<evidence type="ECO:0000256" key="8">
    <source>
        <dbReference type="SAM" id="MobiDB-lite"/>
    </source>
</evidence>
<dbReference type="InterPro" id="IPR016187">
    <property type="entry name" value="CTDL_fold"/>
</dbReference>
<feature type="active site" evidence="6">
    <location>
        <position position="806"/>
    </location>
</feature>
<dbReference type="CDD" id="cd04280">
    <property type="entry name" value="ZnMc_astacin_like"/>
    <property type="match status" value="1"/>
</dbReference>
<dbReference type="Gene3D" id="3.40.390.10">
    <property type="entry name" value="Collagenase (Catalytic Domain)"/>
    <property type="match status" value="1"/>
</dbReference>
<feature type="binding site" evidence="6">
    <location>
        <position position="809"/>
    </location>
    <ligand>
        <name>Zn(2+)</name>
        <dbReference type="ChEBI" id="CHEBI:29105"/>
        <note>catalytic</note>
    </ligand>
</feature>
<dbReference type="PROSITE" id="PS50041">
    <property type="entry name" value="C_TYPE_LECTIN_2"/>
    <property type="match status" value="1"/>
</dbReference>
<evidence type="ECO:0000256" key="3">
    <source>
        <dbReference type="ARBA" id="ARBA00022801"/>
    </source>
</evidence>
<reference evidence="11 12" key="1">
    <citation type="submission" date="2024-08" db="EMBL/GenBank/DDBJ databases">
        <authorList>
            <person name="Cucini C."/>
            <person name="Frati F."/>
        </authorList>
    </citation>
    <scope>NUCLEOTIDE SEQUENCE [LARGE SCALE GENOMIC DNA]</scope>
</reference>
<dbReference type="SMART" id="SM00034">
    <property type="entry name" value="CLECT"/>
    <property type="match status" value="1"/>
</dbReference>
<feature type="binding site" evidence="6">
    <location>
        <position position="815"/>
    </location>
    <ligand>
        <name>Zn(2+)</name>
        <dbReference type="ChEBI" id="CHEBI:29105"/>
        <note>catalytic</note>
    </ligand>
</feature>
<dbReference type="PRINTS" id="PR00480">
    <property type="entry name" value="ASTACIN"/>
</dbReference>
<comment type="caution">
    <text evidence="6">Lacks conserved residue(s) required for the propagation of feature annotation.</text>
</comment>
<feature type="signal peptide" evidence="7">
    <location>
        <begin position="1"/>
        <end position="24"/>
    </location>
</feature>
<dbReference type="PANTHER" id="PTHR10127">
    <property type="entry name" value="DISCOIDIN, CUB, EGF, LAMININ , AND ZINC METALLOPROTEASE DOMAIN CONTAINING"/>
    <property type="match status" value="1"/>
</dbReference>
<dbReference type="Gene3D" id="3.10.100.10">
    <property type="entry name" value="Mannose-Binding Protein A, subunit A"/>
    <property type="match status" value="2"/>
</dbReference>
<comment type="caution">
    <text evidence="11">The sequence shown here is derived from an EMBL/GenBank/DDBJ whole genome shotgun (WGS) entry which is preliminary data.</text>
</comment>
<protein>
    <recommendedName>
        <fullName evidence="7">Metalloendopeptidase</fullName>
        <ecNumber evidence="7">3.4.24.-</ecNumber>
    </recommendedName>
</protein>
<evidence type="ECO:0000256" key="7">
    <source>
        <dbReference type="RuleBase" id="RU361183"/>
    </source>
</evidence>
<keyword evidence="4 6" id="KW-0862">Zinc</keyword>
<keyword evidence="2 6" id="KW-0479">Metal-binding</keyword>
<dbReference type="Pfam" id="PF01400">
    <property type="entry name" value="Astacin"/>
    <property type="match status" value="1"/>
</dbReference>
<organism evidence="11 12">
    <name type="scientific">Orchesella dallaii</name>
    <dbReference type="NCBI Taxonomy" id="48710"/>
    <lineage>
        <taxon>Eukaryota</taxon>
        <taxon>Metazoa</taxon>
        <taxon>Ecdysozoa</taxon>
        <taxon>Arthropoda</taxon>
        <taxon>Hexapoda</taxon>
        <taxon>Collembola</taxon>
        <taxon>Entomobryomorpha</taxon>
        <taxon>Entomobryoidea</taxon>
        <taxon>Orchesellidae</taxon>
        <taxon>Orchesellinae</taxon>
        <taxon>Orchesella</taxon>
    </lineage>
</organism>
<dbReference type="SUPFAM" id="SSF55486">
    <property type="entry name" value="Metalloproteases ('zincins'), catalytic domain"/>
    <property type="match status" value="1"/>
</dbReference>
<feature type="domain" description="C-type lectin" evidence="9">
    <location>
        <begin position="338"/>
        <end position="454"/>
    </location>
</feature>
<feature type="domain" description="Peptidase M12A" evidence="10">
    <location>
        <begin position="710"/>
        <end position="904"/>
    </location>
</feature>
<evidence type="ECO:0000259" key="10">
    <source>
        <dbReference type="PROSITE" id="PS51864"/>
    </source>
</evidence>